<evidence type="ECO:0000313" key="1">
    <source>
        <dbReference type="Ensembl" id="ENSPTEP00000029734.1"/>
    </source>
</evidence>
<protein>
    <submittedName>
        <fullName evidence="1">Uncharacterized protein</fullName>
    </submittedName>
</protein>
<dbReference type="Ensembl" id="ENSPTET00000041290.1">
    <property type="protein sequence ID" value="ENSPTEP00000029734.1"/>
    <property type="gene ID" value="ENSPTEG00000029094.1"/>
</dbReference>
<organism evidence="1 2">
    <name type="scientific">Piliocolobus tephrosceles</name>
    <name type="common">Ugandan red Colobus</name>
    <dbReference type="NCBI Taxonomy" id="591936"/>
    <lineage>
        <taxon>Eukaryota</taxon>
        <taxon>Metazoa</taxon>
        <taxon>Chordata</taxon>
        <taxon>Craniata</taxon>
        <taxon>Vertebrata</taxon>
        <taxon>Euteleostomi</taxon>
        <taxon>Mammalia</taxon>
        <taxon>Eutheria</taxon>
        <taxon>Euarchontoglires</taxon>
        <taxon>Primates</taxon>
        <taxon>Haplorrhini</taxon>
        <taxon>Catarrhini</taxon>
        <taxon>Cercopithecidae</taxon>
        <taxon>Colobinae</taxon>
        <taxon>Piliocolobus</taxon>
    </lineage>
</organism>
<name>A0A8C9I625_9PRIM</name>
<accession>A0A8C9I625</accession>
<keyword evidence="2" id="KW-1185">Reference proteome</keyword>
<reference evidence="1" key="1">
    <citation type="submission" date="2025-08" db="UniProtKB">
        <authorList>
            <consortium name="Ensembl"/>
        </authorList>
    </citation>
    <scope>IDENTIFICATION</scope>
</reference>
<proteinExistence type="predicted"/>
<sequence>MTIHVCQIRLSTTQLRHRGYMDFVSIQGRPWCTHIHSSSQHLSSSPDLLL</sequence>
<evidence type="ECO:0000313" key="2">
    <source>
        <dbReference type="Proteomes" id="UP000694416"/>
    </source>
</evidence>
<reference evidence="1" key="2">
    <citation type="submission" date="2025-09" db="UniProtKB">
        <authorList>
            <consortium name="Ensembl"/>
        </authorList>
    </citation>
    <scope>IDENTIFICATION</scope>
</reference>
<dbReference type="AlphaFoldDB" id="A0A8C9I625"/>
<dbReference type="Proteomes" id="UP000694416">
    <property type="component" value="Unplaced"/>
</dbReference>